<proteinExistence type="predicted"/>
<protein>
    <submittedName>
        <fullName evidence="2">Uncharacterized protein</fullName>
    </submittedName>
</protein>
<dbReference type="AlphaFoldDB" id="A0A254PYZ0"/>
<dbReference type="EMBL" id="NGUO01000010">
    <property type="protein sequence ID" value="OWS71478.1"/>
    <property type="molecule type" value="Genomic_DNA"/>
</dbReference>
<keyword evidence="3" id="KW-1185">Reference proteome</keyword>
<organism evidence="2 3">
    <name type="scientific">Polynucleobacter aenigmaticus</name>
    <dbReference type="NCBI Taxonomy" id="1743164"/>
    <lineage>
        <taxon>Bacteria</taxon>
        <taxon>Pseudomonadati</taxon>
        <taxon>Pseudomonadota</taxon>
        <taxon>Betaproteobacteria</taxon>
        <taxon>Burkholderiales</taxon>
        <taxon>Burkholderiaceae</taxon>
        <taxon>Polynucleobacter</taxon>
    </lineage>
</organism>
<feature type="compositionally biased region" description="Polar residues" evidence="1">
    <location>
        <begin position="1"/>
        <end position="13"/>
    </location>
</feature>
<comment type="caution">
    <text evidence="2">The sequence shown here is derived from an EMBL/GenBank/DDBJ whole genome shotgun (WGS) entry which is preliminary data.</text>
</comment>
<reference evidence="2 3" key="1">
    <citation type="submission" date="2017-05" db="EMBL/GenBank/DDBJ databases">
        <title>Polynucleobacter sp. MWH-K35W1 isolated from the permanently anoxic monimolimnion of a meromictic lake.</title>
        <authorList>
            <person name="Hahn M.W."/>
        </authorList>
    </citation>
    <scope>NUCLEOTIDE SEQUENCE [LARGE SCALE GENOMIC DNA]</scope>
    <source>
        <strain evidence="2 3">MWH-K35W1</strain>
    </source>
</reference>
<dbReference type="RefSeq" id="WP_088527595.1">
    <property type="nucleotide sequence ID" value="NZ_NGUO01000010.1"/>
</dbReference>
<gene>
    <name evidence="2" type="ORF">CBI30_06980</name>
</gene>
<evidence type="ECO:0000256" key="1">
    <source>
        <dbReference type="SAM" id="MobiDB-lite"/>
    </source>
</evidence>
<sequence length="101" mass="11558">MDTTNITTESFMKSVSEPRKKPTLIGGTPPPRGFTYKVHSFSNHHLYVLSVLADHFNYADSKVLQKMIQFFIEQNRELVDEAFTTRGNATRAIKERQNGQP</sequence>
<dbReference type="Proteomes" id="UP000198104">
    <property type="component" value="Unassembled WGS sequence"/>
</dbReference>
<name>A0A254PYZ0_9BURK</name>
<accession>A0A254PYZ0</accession>
<feature type="region of interest" description="Disordered" evidence="1">
    <location>
        <begin position="1"/>
        <end position="29"/>
    </location>
</feature>
<evidence type="ECO:0000313" key="2">
    <source>
        <dbReference type="EMBL" id="OWS71478.1"/>
    </source>
</evidence>
<evidence type="ECO:0000313" key="3">
    <source>
        <dbReference type="Proteomes" id="UP000198104"/>
    </source>
</evidence>